<dbReference type="Gene3D" id="1.10.443.10">
    <property type="entry name" value="Intergrase catalytic core"/>
    <property type="match status" value="1"/>
</dbReference>
<dbReference type="InterPro" id="IPR002104">
    <property type="entry name" value="Integrase_catalytic"/>
</dbReference>
<dbReference type="PANTHER" id="PTHR30349:SF64">
    <property type="entry name" value="PROPHAGE INTEGRASE INTD-RELATED"/>
    <property type="match status" value="1"/>
</dbReference>
<dbReference type="InterPro" id="IPR011010">
    <property type="entry name" value="DNA_brk_join_enz"/>
</dbReference>
<keyword evidence="2" id="KW-0238">DNA-binding</keyword>
<evidence type="ECO:0000256" key="2">
    <source>
        <dbReference type="ARBA" id="ARBA00023125"/>
    </source>
</evidence>
<dbReference type="Proteomes" id="UP000632222">
    <property type="component" value="Unassembled WGS sequence"/>
</dbReference>
<dbReference type="InterPro" id="IPR050090">
    <property type="entry name" value="Tyrosine_recombinase_XerCD"/>
</dbReference>
<evidence type="ECO:0000259" key="4">
    <source>
        <dbReference type="PROSITE" id="PS51898"/>
    </source>
</evidence>
<comment type="similarity">
    <text evidence="1">Belongs to the 'phage' integrase family.</text>
</comment>
<dbReference type="InterPro" id="IPR013762">
    <property type="entry name" value="Integrase-like_cat_sf"/>
</dbReference>
<dbReference type="SUPFAM" id="SSF56349">
    <property type="entry name" value="DNA breaking-rejoining enzymes"/>
    <property type="match status" value="1"/>
</dbReference>
<dbReference type="CDD" id="cd01189">
    <property type="entry name" value="INT_ICEBs1_C_like"/>
    <property type="match status" value="1"/>
</dbReference>
<dbReference type="InterPro" id="IPR010998">
    <property type="entry name" value="Integrase_recombinase_N"/>
</dbReference>
<keyword evidence="3" id="KW-0233">DNA recombination</keyword>
<dbReference type="EMBL" id="BMOD01000049">
    <property type="protein sequence ID" value="GGJ59134.1"/>
    <property type="molecule type" value="Genomic_DNA"/>
</dbReference>
<sequence>MSKRGNGTGSIQQRGSKFVVILTLGKDELGKQKRASKRFTTLEQAQRYLEEQTTPPVAGEATAGNEAILAINVQTSVLEYLQEWLRLRQPHIKIKTHQEYHRIIHLHLKVSLLADVTLGSLTPLHLERLLLGEITAGKIVKHARCVLRTLKAALNQAVDWNLLSFNPVLRVKAPKVPHQKMQVWTAVEVRTFLECCKVEKPRLYALFYLALTTGLRRGELLGLHWQDVDLDRQELQVKFSLVQCGASALLGDPKTQASHRRIMLSMDTVQVLKNHLALQEQEEKHWKALKPEENGLLFPSARGGFQLPSNLIKVFHKLIQLAGVPRIRLHDLRHTSASLLVRQGIPIKVVAERLGHQDASMTLRVYTHVYEEQRKEAALTLNDLLKDPAKQAR</sequence>
<evidence type="ECO:0000256" key="3">
    <source>
        <dbReference type="ARBA" id="ARBA00023172"/>
    </source>
</evidence>
<evidence type="ECO:0000256" key="1">
    <source>
        <dbReference type="ARBA" id="ARBA00008857"/>
    </source>
</evidence>
<accession>A0ABQ2DID0</accession>
<evidence type="ECO:0000313" key="5">
    <source>
        <dbReference type="EMBL" id="GGJ59134.1"/>
    </source>
</evidence>
<name>A0ABQ2DID0_9DEIO</name>
<proteinExistence type="inferred from homology"/>
<comment type="caution">
    <text evidence="5">The sequence shown here is derived from an EMBL/GenBank/DDBJ whole genome shotgun (WGS) entry which is preliminary data.</text>
</comment>
<protein>
    <submittedName>
        <fullName evidence="5">Site-specific integrase</fullName>
    </submittedName>
</protein>
<dbReference type="PROSITE" id="PS51898">
    <property type="entry name" value="TYR_RECOMBINASE"/>
    <property type="match status" value="1"/>
</dbReference>
<organism evidence="5 6">
    <name type="scientific">Deinococcus roseus</name>
    <dbReference type="NCBI Taxonomy" id="392414"/>
    <lineage>
        <taxon>Bacteria</taxon>
        <taxon>Thermotogati</taxon>
        <taxon>Deinococcota</taxon>
        <taxon>Deinococci</taxon>
        <taxon>Deinococcales</taxon>
        <taxon>Deinococcaceae</taxon>
        <taxon>Deinococcus</taxon>
    </lineage>
</organism>
<dbReference type="RefSeq" id="WP_189009293.1">
    <property type="nucleotide sequence ID" value="NZ_BMOD01000049.1"/>
</dbReference>
<dbReference type="Gene3D" id="1.10.150.130">
    <property type="match status" value="1"/>
</dbReference>
<reference evidence="6" key="1">
    <citation type="journal article" date="2019" name="Int. J. Syst. Evol. Microbiol.">
        <title>The Global Catalogue of Microorganisms (GCM) 10K type strain sequencing project: providing services to taxonomists for standard genome sequencing and annotation.</title>
        <authorList>
            <consortium name="The Broad Institute Genomics Platform"/>
            <consortium name="The Broad Institute Genome Sequencing Center for Infectious Disease"/>
            <person name="Wu L."/>
            <person name="Ma J."/>
        </authorList>
    </citation>
    <scope>NUCLEOTIDE SEQUENCE [LARGE SCALE GENOMIC DNA]</scope>
    <source>
        <strain evidence="6">JCM 14370</strain>
    </source>
</reference>
<evidence type="ECO:0000313" key="6">
    <source>
        <dbReference type="Proteomes" id="UP000632222"/>
    </source>
</evidence>
<dbReference type="PANTHER" id="PTHR30349">
    <property type="entry name" value="PHAGE INTEGRASE-RELATED"/>
    <property type="match status" value="1"/>
</dbReference>
<gene>
    <name evidence="5" type="ORF">GCM10008938_51540</name>
</gene>
<dbReference type="Pfam" id="PF00589">
    <property type="entry name" value="Phage_integrase"/>
    <property type="match status" value="1"/>
</dbReference>
<feature type="domain" description="Tyr recombinase" evidence="4">
    <location>
        <begin position="179"/>
        <end position="379"/>
    </location>
</feature>
<keyword evidence="6" id="KW-1185">Reference proteome</keyword>